<dbReference type="OMA" id="CEVKSHE"/>
<gene>
    <name evidence="2" type="ORF">TanjilG_32110</name>
</gene>
<evidence type="ECO:0000313" key="2">
    <source>
        <dbReference type="EMBL" id="OIW13129.1"/>
    </source>
</evidence>
<dbReference type="Proteomes" id="UP000188354">
    <property type="component" value="Chromosome LG04"/>
</dbReference>
<feature type="region of interest" description="Disordered" evidence="1">
    <location>
        <begin position="131"/>
        <end position="155"/>
    </location>
</feature>
<reference evidence="2 3" key="1">
    <citation type="journal article" date="2017" name="Plant Biotechnol. J.">
        <title>A comprehensive draft genome sequence for lupin (Lupinus angustifolius), an emerging health food: insights into plant-microbe interactions and legume evolution.</title>
        <authorList>
            <person name="Hane J.K."/>
            <person name="Ming Y."/>
            <person name="Kamphuis L.G."/>
            <person name="Nelson M.N."/>
            <person name="Garg G."/>
            <person name="Atkins C.A."/>
            <person name="Bayer P.E."/>
            <person name="Bravo A."/>
            <person name="Bringans S."/>
            <person name="Cannon S."/>
            <person name="Edwards D."/>
            <person name="Foley R."/>
            <person name="Gao L.L."/>
            <person name="Harrison M.J."/>
            <person name="Huang W."/>
            <person name="Hurgobin B."/>
            <person name="Li S."/>
            <person name="Liu C.W."/>
            <person name="McGrath A."/>
            <person name="Morahan G."/>
            <person name="Murray J."/>
            <person name="Weller J."/>
            <person name="Jian J."/>
            <person name="Singh K.B."/>
        </authorList>
    </citation>
    <scope>NUCLEOTIDE SEQUENCE [LARGE SCALE GENOMIC DNA]</scope>
    <source>
        <strain evidence="3">cv. Tanjil</strain>
        <tissue evidence="2">Whole plant</tissue>
    </source>
</reference>
<sequence length="175" mass="19806">MPFYLTDIKPPLSGFTVADKNNVIGQSNVKVPKCYLPHVPTLRVHVSENFGDCSLSIDSLGSTGTEKDDSTDENRQHIRFIPIRRPRAVISSPANDILIRNRNKIRDERLCATKNGAVLQNRHAKCEVKSHEVTYPSDTRKSKEPESNDKVDPIVKKKVNKSSIKSENVPRIWKF</sequence>
<dbReference type="PANTHER" id="PTHR38932:SF1">
    <property type="entry name" value="DUF4005 DOMAIN-CONTAINING PROTEIN"/>
    <property type="match status" value="1"/>
</dbReference>
<evidence type="ECO:0000313" key="3">
    <source>
        <dbReference type="Proteomes" id="UP000188354"/>
    </source>
</evidence>
<dbReference type="Gramene" id="OIW13129">
    <property type="protein sequence ID" value="OIW13129"/>
    <property type="gene ID" value="TanjilG_32110"/>
</dbReference>
<organism evidence="2 3">
    <name type="scientific">Lupinus angustifolius</name>
    <name type="common">Narrow-leaved blue lupine</name>
    <dbReference type="NCBI Taxonomy" id="3871"/>
    <lineage>
        <taxon>Eukaryota</taxon>
        <taxon>Viridiplantae</taxon>
        <taxon>Streptophyta</taxon>
        <taxon>Embryophyta</taxon>
        <taxon>Tracheophyta</taxon>
        <taxon>Spermatophyta</taxon>
        <taxon>Magnoliopsida</taxon>
        <taxon>eudicotyledons</taxon>
        <taxon>Gunneridae</taxon>
        <taxon>Pentapetalae</taxon>
        <taxon>rosids</taxon>
        <taxon>fabids</taxon>
        <taxon>Fabales</taxon>
        <taxon>Fabaceae</taxon>
        <taxon>Papilionoideae</taxon>
        <taxon>50 kb inversion clade</taxon>
        <taxon>genistoids sensu lato</taxon>
        <taxon>core genistoids</taxon>
        <taxon>Genisteae</taxon>
        <taxon>Lupinus</taxon>
    </lineage>
</organism>
<evidence type="ECO:0000256" key="1">
    <source>
        <dbReference type="SAM" id="MobiDB-lite"/>
    </source>
</evidence>
<dbReference type="AlphaFoldDB" id="A0A1J7IE18"/>
<name>A0A1J7IE18_LUPAN</name>
<keyword evidence="3" id="KW-1185">Reference proteome</keyword>
<dbReference type="EMBL" id="CM007364">
    <property type="protein sequence ID" value="OIW13129.1"/>
    <property type="molecule type" value="Genomic_DNA"/>
</dbReference>
<dbReference type="PANTHER" id="PTHR38932">
    <property type="entry name" value="BNAC03G64660D PROTEIN"/>
    <property type="match status" value="1"/>
</dbReference>
<accession>A0A1J7IE18</accession>
<protein>
    <submittedName>
        <fullName evidence="2">Uncharacterized protein</fullName>
    </submittedName>
</protein>
<proteinExistence type="predicted"/>